<dbReference type="AlphaFoldDB" id="A0A556UZ53"/>
<organism evidence="1 2">
    <name type="scientific">Bagarius yarrelli</name>
    <name type="common">Goonch</name>
    <name type="synonym">Bagrus yarrelli</name>
    <dbReference type="NCBI Taxonomy" id="175774"/>
    <lineage>
        <taxon>Eukaryota</taxon>
        <taxon>Metazoa</taxon>
        <taxon>Chordata</taxon>
        <taxon>Craniata</taxon>
        <taxon>Vertebrata</taxon>
        <taxon>Euteleostomi</taxon>
        <taxon>Actinopterygii</taxon>
        <taxon>Neopterygii</taxon>
        <taxon>Teleostei</taxon>
        <taxon>Ostariophysi</taxon>
        <taxon>Siluriformes</taxon>
        <taxon>Sisoridae</taxon>
        <taxon>Sisorinae</taxon>
        <taxon>Bagarius</taxon>
    </lineage>
</organism>
<dbReference type="EMBL" id="VCAZ01000081">
    <property type="protein sequence ID" value="TSQ01541.1"/>
    <property type="molecule type" value="Genomic_DNA"/>
</dbReference>
<evidence type="ECO:0000313" key="1">
    <source>
        <dbReference type="EMBL" id="TSQ01541.1"/>
    </source>
</evidence>
<gene>
    <name evidence="1" type="ORF">Baya_11117</name>
</gene>
<proteinExistence type="predicted"/>
<reference evidence="1 2" key="1">
    <citation type="journal article" date="2019" name="Genome Biol. Evol.">
        <title>Whole-Genome Sequencing of the Giant Devil Catfish, Bagarius yarrelli.</title>
        <authorList>
            <person name="Jiang W."/>
            <person name="Lv Y."/>
            <person name="Cheng L."/>
            <person name="Yang K."/>
            <person name="Chao B."/>
            <person name="Wang X."/>
            <person name="Li Y."/>
            <person name="Pan X."/>
            <person name="You X."/>
            <person name="Zhang Y."/>
            <person name="Yang J."/>
            <person name="Li J."/>
            <person name="Zhang X."/>
            <person name="Liu S."/>
            <person name="Sun C."/>
            <person name="Yang J."/>
            <person name="Shi Q."/>
        </authorList>
    </citation>
    <scope>NUCLEOTIDE SEQUENCE [LARGE SCALE GENOMIC DNA]</scope>
    <source>
        <strain evidence="1">JWS20170419001</strain>
        <tissue evidence="1">Muscle</tissue>
    </source>
</reference>
<dbReference type="Proteomes" id="UP000319801">
    <property type="component" value="Unassembled WGS sequence"/>
</dbReference>
<accession>A0A556UZ53</accession>
<evidence type="ECO:0000313" key="2">
    <source>
        <dbReference type="Proteomes" id="UP000319801"/>
    </source>
</evidence>
<keyword evidence="2" id="KW-1185">Reference proteome</keyword>
<protein>
    <submittedName>
        <fullName evidence="1">Uncharacterized protein</fullName>
    </submittedName>
</protein>
<name>A0A556UZ53_BAGYA</name>
<comment type="caution">
    <text evidence="1">The sequence shown here is derived from an EMBL/GenBank/DDBJ whole genome shotgun (WGS) entry which is preliminary data.</text>
</comment>
<sequence>MEENVSLVTHDGWSLTPHIKALLESRSNVKGFECQSLPLGKYRTQCCASLDAQAVPVQQPQGLRKRHGRYRKKADAFFLIPTNNSMHLLHYLKGHWGEEGNPEGQLCFSL</sequence>